<dbReference type="GO" id="GO:0008333">
    <property type="term" value="P:endosome to lysosome transport"/>
    <property type="evidence" value="ECO:0007669"/>
    <property type="project" value="TreeGrafter"/>
</dbReference>
<reference evidence="2" key="1">
    <citation type="journal article" name="BMC Genomics">
        <title>Long-read sequencing and de novo genome assembly of marine medaka (Oryzias melastigma).</title>
        <authorList>
            <person name="Liang P."/>
            <person name="Saqib H.S.A."/>
            <person name="Ni X."/>
            <person name="Shen Y."/>
        </authorList>
    </citation>
    <scope>NUCLEOTIDE SEQUENCE</scope>
    <source>
        <strain evidence="2">Bigg-433</strain>
    </source>
</reference>
<dbReference type="PANTHER" id="PTHR23306:SF25">
    <property type="entry name" value="TUMOR SUSCEPTIBILITY GENE 101 PROTEIN"/>
    <property type="match status" value="1"/>
</dbReference>
<evidence type="ECO:0000313" key="3">
    <source>
        <dbReference type="Proteomes" id="UP000646548"/>
    </source>
</evidence>
<dbReference type="EMBL" id="WKFB01000297">
    <property type="protein sequence ID" value="KAF6727851.1"/>
    <property type="molecule type" value="Genomic_DNA"/>
</dbReference>
<dbReference type="PANTHER" id="PTHR23306">
    <property type="entry name" value="TUMOR SUSCEPTIBILITY GENE 101 PROTEIN-RELATED"/>
    <property type="match status" value="1"/>
</dbReference>
<dbReference type="Pfam" id="PF05743">
    <property type="entry name" value="UEV"/>
    <property type="match status" value="1"/>
</dbReference>
<feature type="domain" description="UEV" evidence="1">
    <location>
        <begin position="35"/>
        <end position="178"/>
    </location>
</feature>
<dbReference type="GO" id="GO:0000813">
    <property type="term" value="C:ESCRT I complex"/>
    <property type="evidence" value="ECO:0007669"/>
    <property type="project" value="TreeGrafter"/>
</dbReference>
<dbReference type="Proteomes" id="UP000646548">
    <property type="component" value="Unassembled WGS sequence"/>
</dbReference>
<dbReference type="PROSITE" id="PS51322">
    <property type="entry name" value="UEV"/>
    <property type="match status" value="1"/>
</dbReference>
<gene>
    <name evidence="2" type="ORF">FQA47_023305</name>
</gene>
<dbReference type="InterPro" id="IPR016135">
    <property type="entry name" value="UBQ-conjugating_enzyme/RWD"/>
</dbReference>
<dbReference type="CDD" id="cd11685">
    <property type="entry name" value="UEV_TSG101-like"/>
    <property type="match status" value="1"/>
</dbReference>
<proteinExistence type="predicted"/>
<accession>A0A834FAX1</accession>
<sequence length="217" mass="24425">MWAVLLNGSKVEGGDWRTENSRFLFLSEKLGSIMTLTETSIKRMLPTTYVRSFVAHEIFVATTYFKNLKPAMDRYVFRDGTAKTLMSLTGTIPVTFSGNLYNIPVCVWIKERYPQAAPICYVKPTPEMMMVRRGFLSGDGQVILPYLKEWKKGDCDLIGLLQVMVAVFGEFPPVSMRPFPEKEQGTCRLHTGPDGNSVLLLPSEDGQPLQRGNETNC</sequence>
<dbReference type="GO" id="GO:0043130">
    <property type="term" value="F:ubiquitin binding"/>
    <property type="evidence" value="ECO:0007669"/>
    <property type="project" value="TreeGrafter"/>
</dbReference>
<dbReference type="InterPro" id="IPR052070">
    <property type="entry name" value="ESCRT-I_UEV_domain"/>
</dbReference>
<dbReference type="AlphaFoldDB" id="A0A834FAX1"/>
<name>A0A834FAX1_ORYME</name>
<protein>
    <submittedName>
        <fullName evidence="2">Tumor susceptibility gene 101 protein</fullName>
    </submittedName>
</protein>
<dbReference type="Gene3D" id="3.10.110.10">
    <property type="entry name" value="Ubiquitin Conjugating Enzyme"/>
    <property type="match status" value="1"/>
</dbReference>
<dbReference type="InterPro" id="IPR008883">
    <property type="entry name" value="UEV_N"/>
</dbReference>
<comment type="caution">
    <text evidence="2">The sequence shown here is derived from an EMBL/GenBank/DDBJ whole genome shotgun (WGS) entry which is preliminary data.</text>
</comment>
<dbReference type="SUPFAM" id="SSF54495">
    <property type="entry name" value="UBC-like"/>
    <property type="match status" value="1"/>
</dbReference>
<evidence type="ECO:0000259" key="1">
    <source>
        <dbReference type="PROSITE" id="PS51322"/>
    </source>
</evidence>
<organism evidence="2 3">
    <name type="scientific">Oryzias melastigma</name>
    <name type="common">Marine medaka</name>
    <dbReference type="NCBI Taxonomy" id="30732"/>
    <lineage>
        <taxon>Eukaryota</taxon>
        <taxon>Metazoa</taxon>
        <taxon>Chordata</taxon>
        <taxon>Craniata</taxon>
        <taxon>Vertebrata</taxon>
        <taxon>Euteleostomi</taxon>
        <taxon>Actinopterygii</taxon>
        <taxon>Neopterygii</taxon>
        <taxon>Teleostei</taxon>
        <taxon>Neoteleostei</taxon>
        <taxon>Acanthomorphata</taxon>
        <taxon>Ovalentaria</taxon>
        <taxon>Atherinomorphae</taxon>
        <taxon>Beloniformes</taxon>
        <taxon>Adrianichthyidae</taxon>
        <taxon>Oryziinae</taxon>
        <taxon>Oryzias</taxon>
    </lineage>
</organism>
<evidence type="ECO:0000313" key="2">
    <source>
        <dbReference type="EMBL" id="KAF6727851.1"/>
    </source>
</evidence>
<dbReference type="GO" id="GO:0015031">
    <property type="term" value="P:protein transport"/>
    <property type="evidence" value="ECO:0007669"/>
    <property type="project" value="InterPro"/>
</dbReference>